<dbReference type="AlphaFoldDB" id="A0A7K0D706"/>
<dbReference type="PROSITE" id="PS50850">
    <property type="entry name" value="MFS"/>
    <property type="match status" value="1"/>
</dbReference>
<dbReference type="GO" id="GO:0005886">
    <property type="term" value="C:plasma membrane"/>
    <property type="evidence" value="ECO:0007669"/>
    <property type="project" value="UniProtKB-SubCell"/>
</dbReference>
<comment type="caution">
    <text evidence="7">The sequence shown here is derived from an EMBL/GenBank/DDBJ whole genome shotgun (WGS) entry which is preliminary data.</text>
</comment>
<dbReference type="GO" id="GO:0022857">
    <property type="term" value="F:transmembrane transporter activity"/>
    <property type="evidence" value="ECO:0007669"/>
    <property type="project" value="InterPro"/>
</dbReference>
<feature type="domain" description="Major facilitator superfamily (MFS) profile" evidence="6">
    <location>
        <begin position="1"/>
        <end position="192"/>
    </location>
</feature>
<dbReference type="PANTHER" id="PTHR23531">
    <property type="entry name" value="QUINOLENE RESISTANCE PROTEIN NORA"/>
    <property type="match status" value="1"/>
</dbReference>
<dbReference type="PANTHER" id="PTHR23531:SF1">
    <property type="entry name" value="QUINOLENE RESISTANCE PROTEIN NORA"/>
    <property type="match status" value="1"/>
</dbReference>
<evidence type="ECO:0000313" key="7">
    <source>
        <dbReference type="EMBL" id="MQY21341.1"/>
    </source>
</evidence>
<feature type="transmembrane region" description="Helical" evidence="5">
    <location>
        <begin position="12"/>
        <end position="32"/>
    </location>
</feature>
<feature type="transmembrane region" description="Helical" evidence="5">
    <location>
        <begin position="65"/>
        <end position="88"/>
    </location>
</feature>
<dbReference type="Proteomes" id="UP000438448">
    <property type="component" value="Unassembled WGS sequence"/>
</dbReference>
<dbReference type="InterPro" id="IPR011701">
    <property type="entry name" value="MFS"/>
</dbReference>
<feature type="transmembrane region" description="Helical" evidence="5">
    <location>
        <begin position="38"/>
        <end position="58"/>
    </location>
</feature>
<comment type="subcellular location">
    <subcellularLocation>
        <location evidence="1">Cell membrane</location>
        <topology evidence="1">Multi-pass membrane protein</topology>
    </subcellularLocation>
</comment>
<name>A0A7K0D706_9NOCA</name>
<keyword evidence="2 5" id="KW-0812">Transmembrane</keyword>
<dbReference type="InterPro" id="IPR052714">
    <property type="entry name" value="MFS_Exporter"/>
</dbReference>
<organism evidence="7 8">
    <name type="scientific">Nocardia macrotermitis</name>
    <dbReference type="NCBI Taxonomy" id="2585198"/>
    <lineage>
        <taxon>Bacteria</taxon>
        <taxon>Bacillati</taxon>
        <taxon>Actinomycetota</taxon>
        <taxon>Actinomycetes</taxon>
        <taxon>Mycobacteriales</taxon>
        <taxon>Nocardiaceae</taxon>
        <taxon>Nocardia</taxon>
    </lineage>
</organism>
<evidence type="ECO:0000256" key="1">
    <source>
        <dbReference type="ARBA" id="ARBA00004651"/>
    </source>
</evidence>
<gene>
    <name evidence="7" type="primary">yhhS</name>
    <name evidence="7" type="ORF">NRB20_44510</name>
</gene>
<keyword evidence="3 5" id="KW-1133">Transmembrane helix</keyword>
<feature type="transmembrane region" description="Helical" evidence="5">
    <location>
        <begin position="129"/>
        <end position="152"/>
    </location>
</feature>
<feature type="transmembrane region" description="Helical" evidence="5">
    <location>
        <begin position="158"/>
        <end position="178"/>
    </location>
</feature>
<protein>
    <submittedName>
        <fullName evidence="7">Putative MFS-type transporter YhhS</fullName>
    </submittedName>
</protein>
<keyword evidence="8" id="KW-1185">Reference proteome</keyword>
<evidence type="ECO:0000256" key="5">
    <source>
        <dbReference type="SAM" id="Phobius"/>
    </source>
</evidence>
<feature type="transmembrane region" description="Helical" evidence="5">
    <location>
        <begin position="94"/>
        <end position="117"/>
    </location>
</feature>
<dbReference type="InterPro" id="IPR036259">
    <property type="entry name" value="MFS_trans_sf"/>
</dbReference>
<evidence type="ECO:0000313" key="8">
    <source>
        <dbReference type="Proteomes" id="UP000438448"/>
    </source>
</evidence>
<dbReference type="Pfam" id="PF07690">
    <property type="entry name" value="MFS_1"/>
    <property type="match status" value="1"/>
</dbReference>
<dbReference type="EMBL" id="WEGK01000009">
    <property type="protein sequence ID" value="MQY21341.1"/>
    <property type="molecule type" value="Genomic_DNA"/>
</dbReference>
<evidence type="ECO:0000259" key="6">
    <source>
        <dbReference type="PROSITE" id="PS50850"/>
    </source>
</evidence>
<proteinExistence type="predicted"/>
<evidence type="ECO:0000256" key="3">
    <source>
        <dbReference type="ARBA" id="ARBA00022989"/>
    </source>
</evidence>
<dbReference type="InterPro" id="IPR020846">
    <property type="entry name" value="MFS_dom"/>
</dbReference>
<evidence type="ECO:0000256" key="4">
    <source>
        <dbReference type="ARBA" id="ARBA00023136"/>
    </source>
</evidence>
<dbReference type="Gene3D" id="1.20.1250.20">
    <property type="entry name" value="MFS general substrate transporter like domains"/>
    <property type="match status" value="1"/>
</dbReference>
<keyword evidence="4 5" id="KW-0472">Membrane</keyword>
<dbReference type="SUPFAM" id="SSF103473">
    <property type="entry name" value="MFS general substrate transporter"/>
    <property type="match status" value="1"/>
</dbReference>
<evidence type="ECO:0000256" key="2">
    <source>
        <dbReference type="ARBA" id="ARBA00022692"/>
    </source>
</evidence>
<sequence>MLASPHIGLPGLVFGLAAYGYGTVSALAVLYLRSLDAGGATIVLSMFALAFLITRFAGSPLVDRVGGVGIATCSLTVESTGLLLAGLIRTESAVLTGAVLAGAGLALMYPATVAITLGRTGPLRPGAAVGAVTSCWDLGIMVAGPLGGVLAVGVGYRAAFVLAAVLGVGAAVVAGSVLRRPVRAGAELVPEK</sequence>
<accession>A0A7K0D706</accession>
<reference evidence="7 8" key="1">
    <citation type="submission" date="2019-10" db="EMBL/GenBank/DDBJ databases">
        <title>Nocardia macrotermitis sp. nov. and Nocardia aurantia sp. nov., isolated from the gut of fungus growing-termite Macrotermes natalensis.</title>
        <authorList>
            <person name="Benndorf R."/>
            <person name="Schwitalla J."/>
            <person name="Martin K."/>
            <person name="De Beer W."/>
            <person name="Kaster A.-K."/>
            <person name="Vollmers J."/>
            <person name="Poulsen M."/>
            <person name="Beemelmanns C."/>
        </authorList>
    </citation>
    <scope>NUCLEOTIDE SEQUENCE [LARGE SCALE GENOMIC DNA]</scope>
    <source>
        <strain evidence="7 8">RB20</strain>
    </source>
</reference>